<name>A0A1J1GRS4_PLAGA</name>
<keyword evidence="1" id="KW-1133">Transmembrane helix</keyword>
<evidence type="ECO:0000313" key="3">
    <source>
        <dbReference type="EMBL" id="CRG95210.1"/>
    </source>
</evidence>
<dbReference type="PANTHER" id="PTHR10953">
    <property type="entry name" value="UBIQUITIN-ACTIVATING ENZYME E1"/>
    <property type="match status" value="1"/>
</dbReference>
<keyword evidence="1" id="KW-0472">Membrane</keyword>
<protein>
    <submittedName>
        <fullName evidence="3">Ubiquitin-activating enzyme E1, putative</fullName>
    </submittedName>
</protein>
<accession>A0A1J1GRS4</accession>
<dbReference type="VEuPathDB" id="PlasmoDB:PGAL8A_00261400"/>
<gene>
    <name evidence="3" type="ORF">PGAL8A_00261400</name>
</gene>
<dbReference type="AlphaFoldDB" id="A0A1J1GRS4"/>
<dbReference type="Pfam" id="PF00899">
    <property type="entry name" value="ThiF"/>
    <property type="match status" value="1"/>
</dbReference>
<feature type="transmembrane region" description="Helical" evidence="1">
    <location>
        <begin position="21"/>
        <end position="40"/>
    </location>
</feature>
<reference evidence="3" key="1">
    <citation type="submission" date="2015-04" db="EMBL/GenBank/DDBJ databases">
        <authorList>
            <consortium name="Pathogen Informatics"/>
        </authorList>
    </citation>
    <scope>NUCLEOTIDE SEQUENCE [LARGE SCALE GENOMIC DNA]</scope>
    <source>
        <strain evidence="3">8A</strain>
    </source>
</reference>
<dbReference type="InterPro" id="IPR035985">
    <property type="entry name" value="Ubiquitin-activating_enz"/>
</dbReference>
<dbReference type="Proteomes" id="UP000220797">
    <property type="component" value="Unassembled WGS sequence"/>
</dbReference>
<organism evidence="3 4">
    <name type="scientific">Plasmodium gallinaceum</name>
    <dbReference type="NCBI Taxonomy" id="5849"/>
    <lineage>
        <taxon>Eukaryota</taxon>
        <taxon>Sar</taxon>
        <taxon>Alveolata</taxon>
        <taxon>Apicomplexa</taxon>
        <taxon>Aconoidasida</taxon>
        <taxon>Haemosporida</taxon>
        <taxon>Plasmodiidae</taxon>
        <taxon>Plasmodium</taxon>
        <taxon>Plasmodium (Haemamoeba)</taxon>
    </lineage>
</organism>
<sequence length="541" mass="64794">MKNYEKFKRQISLWGLEHQKILMSNFICILGSNLITLEIAKGLLLSGVSNLTIVDNELANSDDSKYYIFCTNVVNNYRCKVIKNNLMNINENANIDCIVENPIQYFHNEILKNNNSYDIIVCNLSVKNNLMIEKLCIENNKNVVTCHSNGFLGYLNICIKNHLYMDNDKNDDFSYYYYLSISLNNELKEYVKNIEYSYFTNNTPSDKILFLVKCYQDFCNLKDKKKINFLEFIKKKNELTNLHFSMKKINILINLNEIILRINYFLKDKKLINKTHLFIFLVVYKSFIKKKKKLPYLFDFSFNDKNINNILKKRNISDKKEIKYIIDRKRKKYNFKKRFNISYFTYFFSNFHFIRKKENNKNENSIFNNFLDFLYLYIVSSYQKTHENNVHLLKNEKYFSDSSSEEKKCDSNNKILKRKSKILSCNKKNDILNFYKNPLVVNLKKKGNTKYQQEIRYKSFLSNKNEKSIVRLYSLIDINKSFLLQNIEKINNIFITYNKYSNINNNCVSLLLAGLITQEVLKICTLFLKPYLNYFFYKRYE</sequence>
<evidence type="ECO:0000259" key="2">
    <source>
        <dbReference type="Pfam" id="PF00899"/>
    </source>
</evidence>
<evidence type="ECO:0000256" key="1">
    <source>
        <dbReference type="SAM" id="Phobius"/>
    </source>
</evidence>
<dbReference type="SUPFAM" id="SSF69572">
    <property type="entry name" value="Activating enzymes of the ubiquitin-like proteins"/>
    <property type="match status" value="1"/>
</dbReference>
<evidence type="ECO:0000313" key="4">
    <source>
        <dbReference type="Proteomes" id="UP000220797"/>
    </source>
</evidence>
<dbReference type="OrthoDB" id="1708823at2759"/>
<dbReference type="OMA" id="YIDHTHD"/>
<dbReference type="GO" id="GO:0005737">
    <property type="term" value="C:cytoplasm"/>
    <property type="evidence" value="ECO:0007669"/>
    <property type="project" value="TreeGrafter"/>
</dbReference>
<dbReference type="Gene3D" id="3.40.50.720">
    <property type="entry name" value="NAD(P)-binding Rossmann-like Domain"/>
    <property type="match status" value="1"/>
</dbReference>
<dbReference type="GeneID" id="39731143"/>
<keyword evidence="4" id="KW-1185">Reference proteome</keyword>
<feature type="domain" description="THIF-type NAD/FAD binding fold" evidence="2">
    <location>
        <begin position="8"/>
        <end position="161"/>
    </location>
</feature>
<comment type="caution">
    <text evidence="3">The sequence shown here is derived from an EMBL/GenBank/DDBJ whole genome shotgun (WGS) entry which is preliminary data.</text>
</comment>
<dbReference type="RefSeq" id="XP_028528022.1">
    <property type="nucleotide sequence ID" value="XM_028671362.1"/>
</dbReference>
<keyword evidence="1" id="KW-0812">Transmembrane</keyword>
<dbReference type="GO" id="GO:0016925">
    <property type="term" value="P:protein sumoylation"/>
    <property type="evidence" value="ECO:0007669"/>
    <property type="project" value="TreeGrafter"/>
</dbReference>
<dbReference type="InterPro" id="IPR000594">
    <property type="entry name" value="ThiF_NAD_FAD-bd"/>
</dbReference>
<dbReference type="PANTHER" id="PTHR10953:SF162">
    <property type="entry name" value="SUMO-ACTIVATING ENZYME SUBUNIT 1"/>
    <property type="match status" value="1"/>
</dbReference>
<dbReference type="GO" id="GO:0031510">
    <property type="term" value="C:SUMO activating enzyme complex"/>
    <property type="evidence" value="ECO:0007669"/>
    <property type="project" value="TreeGrafter"/>
</dbReference>
<dbReference type="EMBL" id="CVMV01000032">
    <property type="protein sequence ID" value="CRG95210.1"/>
    <property type="molecule type" value="Genomic_DNA"/>
</dbReference>
<dbReference type="InterPro" id="IPR045886">
    <property type="entry name" value="ThiF/MoeB/HesA"/>
</dbReference>
<proteinExistence type="predicted"/>
<dbReference type="GO" id="GO:0019948">
    <property type="term" value="F:SUMO activating enzyme activity"/>
    <property type="evidence" value="ECO:0007669"/>
    <property type="project" value="TreeGrafter"/>
</dbReference>